<reference evidence="2" key="1">
    <citation type="submission" date="2022-05" db="EMBL/GenBank/DDBJ databases">
        <authorList>
            <person name="Pankratov T."/>
        </authorList>
    </citation>
    <scope>NUCLEOTIDE SEQUENCE</scope>
    <source>
        <strain evidence="2">BP6-180914</strain>
    </source>
</reference>
<dbReference type="GO" id="GO:0009898">
    <property type="term" value="C:cytoplasmic side of plasma membrane"/>
    <property type="evidence" value="ECO:0007669"/>
    <property type="project" value="TreeGrafter"/>
</dbReference>
<proteinExistence type="predicted"/>
<keyword evidence="3" id="KW-1185">Reference proteome</keyword>
<dbReference type="Proteomes" id="UP001165667">
    <property type="component" value="Unassembled WGS sequence"/>
</dbReference>
<dbReference type="InterPro" id="IPR050625">
    <property type="entry name" value="ParA/MinD_ATPase"/>
</dbReference>
<dbReference type="GO" id="GO:0016887">
    <property type="term" value="F:ATP hydrolysis activity"/>
    <property type="evidence" value="ECO:0007669"/>
    <property type="project" value="TreeGrafter"/>
</dbReference>
<evidence type="ECO:0000259" key="1">
    <source>
        <dbReference type="Pfam" id="PF13614"/>
    </source>
</evidence>
<dbReference type="InterPro" id="IPR027417">
    <property type="entry name" value="P-loop_NTPase"/>
</dbReference>
<gene>
    <name evidence="2" type="ORF">M8523_28735</name>
</gene>
<dbReference type="Gene3D" id="3.40.50.300">
    <property type="entry name" value="P-loop containing nucleotide triphosphate hydrolases"/>
    <property type="match status" value="1"/>
</dbReference>
<dbReference type="SUPFAM" id="SSF52540">
    <property type="entry name" value="P-loop containing nucleoside triphosphate hydrolases"/>
    <property type="match status" value="1"/>
</dbReference>
<protein>
    <submittedName>
        <fullName evidence="2">AAA family ATPase</fullName>
    </submittedName>
</protein>
<dbReference type="RefSeq" id="WP_282588320.1">
    <property type="nucleotide sequence ID" value="NZ_JAMOIM010000036.1"/>
</dbReference>
<comment type="caution">
    <text evidence="2">The sequence shown here is derived from an EMBL/GenBank/DDBJ whole genome shotgun (WGS) entry which is preliminary data.</text>
</comment>
<dbReference type="PANTHER" id="PTHR43384">
    <property type="entry name" value="SEPTUM SITE-DETERMINING PROTEIN MIND HOMOLOG, CHLOROPLASTIC-RELATED"/>
    <property type="match status" value="1"/>
</dbReference>
<feature type="domain" description="AAA" evidence="1">
    <location>
        <begin position="130"/>
        <end position="293"/>
    </location>
</feature>
<dbReference type="GO" id="GO:0051782">
    <property type="term" value="P:negative regulation of cell division"/>
    <property type="evidence" value="ECO:0007669"/>
    <property type="project" value="TreeGrafter"/>
</dbReference>
<organism evidence="2 3">
    <name type="scientific">Lichenifustis flavocetrariae</name>
    <dbReference type="NCBI Taxonomy" id="2949735"/>
    <lineage>
        <taxon>Bacteria</taxon>
        <taxon>Pseudomonadati</taxon>
        <taxon>Pseudomonadota</taxon>
        <taxon>Alphaproteobacteria</taxon>
        <taxon>Hyphomicrobiales</taxon>
        <taxon>Lichenihabitantaceae</taxon>
        <taxon>Lichenifustis</taxon>
    </lineage>
</organism>
<evidence type="ECO:0000313" key="3">
    <source>
        <dbReference type="Proteomes" id="UP001165667"/>
    </source>
</evidence>
<dbReference type="AlphaFoldDB" id="A0AA42CLT4"/>
<dbReference type="PANTHER" id="PTHR43384:SF13">
    <property type="entry name" value="SLR0110 PROTEIN"/>
    <property type="match status" value="1"/>
</dbReference>
<evidence type="ECO:0000313" key="2">
    <source>
        <dbReference type="EMBL" id="MCW6511944.1"/>
    </source>
</evidence>
<name>A0AA42CLT4_9HYPH</name>
<dbReference type="InterPro" id="IPR025669">
    <property type="entry name" value="AAA_dom"/>
</dbReference>
<dbReference type="GO" id="GO:0005829">
    <property type="term" value="C:cytosol"/>
    <property type="evidence" value="ECO:0007669"/>
    <property type="project" value="TreeGrafter"/>
</dbReference>
<dbReference type="EMBL" id="JAMOIM010000036">
    <property type="protein sequence ID" value="MCW6511944.1"/>
    <property type="molecule type" value="Genomic_DNA"/>
</dbReference>
<dbReference type="GO" id="GO:0005524">
    <property type="term" value="F:ATP binding"/>
    <property type="evidence" value="ECO:0007669"/>
    <property type="project" value="TreeGrafter"/>
</dbReference>
<dbReference type="Pfam" id="PF13614">
    <property type="entry name" value="AAA_31"/>
    <property type="match status" value="1"/>
</dbReference>
<accession>A0AA42CLT4</accession>
<sequence>MQSFIVGEGGGPLHHALAAVVKELRLSLCYAKGLAQLRLDRAFAEAERPLVLVPDAQALPATVTEVVDFAREFNGQAFVVYVADTIAPADYKRLVRTDSADWITLRDCRDELPELVARLAVADTSGRAAKIVSFVPSKGGVGNTTLVVETAVLMAARRKRGGLRIAILDLNLQGGTVADALDLEPRFDLSEIVDRPERLDEQLIDIFTSRYSKNLDVFASSKSRLGLDGVKSELLFTFIDSIAGRYDAILFDLPVHWSSWTDTLLKGSDAVVISGTESVPGLRRLTTALDHIDRLALPGSKLAVVVNAVETDLLGRASRRMLIERALAKRQSFLVRHDGKSASRALDIGKPLSELAPQSRMVKDVKCLAVWIEKATGQSQESRVKTPLLREALA</sequence>